<dbReference type="PANTHER" id="PTHR45648:SF46">
    <property type="entry name" value="OS06G0725100 PROTEIN"/>
    <property type="match status" value="1"/>
</dbReference>
<dbReference type="GO" id="GO:0016788">
    <property type="term" value="F:hydrolase activity, acting on ester bonds"/>
    <property type="evidence" value="ECO:0007669"/>
    <property type="project" value="InterPro"/>
</dbReference>
<protein>
    <recommendedName>
        <fullName evidence="7">GDSL esterase/lipase</fullName>
    </recommendedName>
</protein>
<comment type="caution">
    <text evidence="5">The sequence shown here is derived from an EMBL/GenBank/DDBJ whole genome shotgun (WGS) entry which is preliminary data.</text>
</comment>
<dbReference type="InterPro" id="IPR036514">
    <property type="entry name" value="SGNH_hydro_sf"/>
</dbReference>
<dbReference type="Pfam" id="PF00657">
    <property type="entry name" value="Lipase_GDSL"/>
    <property type="match status" value="1"/>
</dbReference>
<evidence type="ECO:0000313" key="6">
    <source>
        <dbReference type="Proteomes" id="UP000823388"/>
    </source>
</evidence>
<reference evidence="5" key="1">
    <citation type="submission" date="2020-05" db="EMBL/GenBank/DDBJ databases">
        <title>WGS assembly of Panicum virgatum.</title>
        <authorList>
            <person name="Lovell J.T."/>
            <person name="Jenkins J."/>
            <person name="Shu S."/>
            <person name="Juenger T.E."/>
            <person name="Schmutz J."/>
        </authorList>
    </citation>
    <scope>NUCLEOTIDE SEQUENCE</scope>
    <source>
        <strain evidence="5">AP13</strain>
    </source>
</reference>
<evidence type="ECO:0000256" key="3">
    <source>
        <dbReference type="ARBA" id="ARBA00022963"/>
    </source>
</evidence>
<evidence type="ECO:0000256" key="4">
    <source>
        <dbReference type="SAM" id="SignalP"/>
    </source>
</evidence>
<dbReference type="InterPro" id="IPR051058">
    <property type="entry name" value="GDSL_Est/Lipase"/>
</dbReference>
<sequence length="382" mass="40610">MIMAFKLAMEGFIVLCLVISSMDVLGAIASGVLQPPPIYVLGDSTLDVGNNNFLPGPSVPRAKMYYGIDSPGVPAGRYSNGFNVADFIAKSMGFLSSPPPYLMLAPSTGLLVSTALETGVNYASGGSGILDVTNAWQQIIPLSKQVQYFNDTRAKMVAAVGSAAADALLARSVFLISVANNDLSGFTIWELMQNRSAAQQPSDAAAFLAYLISNYSATITELYAMGARKFAIVNAALIGCTPAARVVSQPLGACAEGVNLLAAGFNVALRSLLATDLAPRLPGLVYSLADSFVLMKDFFADPPAWGFTNIASACCGDGFLLAQSACMPTSKVCPTRYERDQHIFWDPFHFSQRASFLTAQAFYDGPSKYTTPINFMQLAQSI</sequence>
<dbReference type="OrthoDB" id="1600564at2759"/>
<keyword evidence="2" id="KW-0378">Hydrolase</keyword>
<feature type="signal peptide" evidence="4">
    <location>
        <begin position="1"/>
        <end position="29"/>
    </location>
</feature>
<dbReference type="AlphaFoldDB" id="A0A8T0TQL9"/>
<evidence type="ECO:0000313" key="5">
    <source>
        <dbReference type="EMBL" id="KAG2612397.1"/>
    </source>
</evidence>
<keyword evidence="3" id="KW-0442">Lipid degradation</keyword>
<dbReference type="Gene3D" id="3.40.50.1110">
    <property type="entry name" value="SGNH hydrolase"/>
    <property type="match status" value="1"/>
</dbReference>
<dbReference type="InterPro" id="IPR035669">
    <property type="entry name" value="SGNH_plant_lipase-like"/>
</dbReference>
<dbReference type="GO" id="GO:0016042">
    <property type="term" value="P:lipid catabolic process"/>
    <property type="evidence" value="ECO:0007669"/>
    <property type="project" value="UniProtKB-KW"/>
</dbReference>
<proteinExistence type="inferred from homology"/>
<keyword evidence="4" id="KW-0732">Signal</keyword>
<keyword evidence="3" id="KW-0443">Lipid metabolism</keyword>
<dbReference type="InterPro" id="IPR001087">
    <property type="entry name" value="GDSL"/>
</dbReference>
<accession>A0A8T0TQL9</accession>
<evidence type="ECO:0000256" key="1">
    <source>
        <dbReference type="ARBA" id="ARBA00008668"/>
    </source>
</evidence>
<comment type="similarity">
    <text evidence="1">Belongs to the 'GDSL' lipolytic enzyme family.</text>
</comment>
<gene>
    <name evidence="5" type="ORF">PVAP13_4KG214200</name>
</gene>
<dbReference type="EMBL" id="CM029043">
    <property type="protein sequence ID" value="KAG2612397.1"/>
    <property type="molecule type" value="Genomic_DNA"/>
</dbReference>
<evidence type="ECO:0008006" key="7">
    <source>
        <dbReference type="Google" id="ProtNLM"/>
    </source>
</evidence>
<keyword evidence="6" id="KW-1185">Reference proteome</keyword>
<feature type="chain" id="PRO_5035833471" description="GDSL esterase/lipase" evidence="4">
    <location>
        <begin position="30"/>
        <end position="382"/>
    </location>
</feature>
<dbReference type="CDD" id="cd01837">
    <property type="entry name" value="SGNH_plant_lipase_like"/>
    <property type="match status" value="1"/>
</dbReference>
<dbReference type="Proteomes" id="UP000823388">
    <property type="component" value="Chromosome 4K"/>
</dbReference>
<evidence type="ECO:0000256" key="2">
    <source>
        <dbReference type="ARBA" id="ARBA00022801"/>
    </source>
</evidence>
<name>A0A8T0TQL9_PANVG</name>
<dbReference type="PANTHER" id="PTHR45648">
    <property type="entry name" value="GDSL LIPASE/ACYLHYDROLASE FAMILY PROTEIN (AFU_ORTHOLOGUE AFUA_4G14700)"/>
    <property type="match status" value="1"/>
</dbReference>
<organism evidence="5 6">
    <name type="scientific">Panicum virgatum</name>
    <name type="common">Blackwell switchgrass</name>
    <dbReference type="NCBI Taxonomy" id="38727"/>
    <lineage>
        <taxon>Eukaryota</taxon>
        <taxon>Viridiplantae</taxon>
        <taxon>Streptophyta</taxon>
        <taxon>Embryophyta</taxon>
        <taxon>Tracheophyta</taxon>
        <taxon>Spermatophyta</taxon>
        <taxon>Magnoliopsida</taxon>
        <taxon>Liliopsida</taxon>
        <taxon>Poales</taxon>
        <taxon>Poaceae</taxon>
        <taxon>PACMAD clade</taxon>
        <taxon>Panicoideae</taxon>
        <taxon>Panicodae</taxon>
        <taxon>Paniceae</taxon>
        <taxon>Panicinae</taxon>
        <taxon>Panicum</taxon>
        <taxon>Panicum sect. Hiantes</taxon>
    </lineage>
</organism>